<keyword evidence="7" id="KW-1185">Reference proteome</keyword>
<dbReference type="EMBL" id="SRLO01000965">
    <property type="protein sequence ID" value="TNN43431.1"/>
    <property type="molecule type" value="Genomic_DNA"/>
</dbReference>
<dbReference type="Proteomes" id="UP000314294">
    <property type="component" value="Unassembled WGS sequence"/>
</dbReference>
<dbReference type="InterPro" id="IPR050840">
    <property type="entry name" value="Adaptor_Complx_Large_Subunit"/>
</dbReference>
<dbReference type="Gene3D" id="1.25.10.10">
    <property type="entry name" value="Leucine-rich Repeat Variant"/>
    <property type="match status" value="1"/>
</dbReference>
<dbReference type="GO" id="GO:0005737">
    <property type="term" value="C:cytoplasm"/>
    <property type="evidence" value="ECO:0007669"/>
    <property type="project" value="UniProtKB-ARBA"/>
</dbReference>
<name>A0A4Z2FR26_9TELE</name>
<evidence type="ECO:0000256" key="4">
    <source>
        <dbReference type="ARBA" id="ARBA00022927"/>
    </source>
</evidence>
<comment type="subcellular location">
    <subcellularLocation>
        <location evidence="1">Endomembrane system</location>
    </subcellularLocation>
</comment>
<comment type="similarity">
    <text evidence="2">Belongs to the adaptor complexes large subunit family.</text>
</comment>
<dbReference type="OrthoDB" id="28053at2759"/>
<dbReference type="InterPro" id="IPR011989">
    <property type="entry name" value="ARM-like"/>
</dbReference>
<accession>A0A4Z2FR26</accession>
<keyword evidence="3" id="KW-0813">Transport</keyword>
<evidence type="ECO:0000313" key="7">
    <source>
        <dbReference type="Proteomes" id="UP000314294"/>
    </source>
</evidence>
<protein>
    <submittedName>
        <fullName evidence="6">AP-1 complex subunit gamma-like 2</fullName>
    </submittedName>
</protein>
<reference evidence="6 7" key="1">
    <citation type="submission" date="2019-03" db="EMBL/GenBank/DDBJ databases">
        <title>First draft genome of Liparis tanakae, snailfish: a comprehensive survey of snailfish specific genes.</title>
        <authorList>
            <person name="Kim W."/>
            <person name="Song I."/>
            <person name="Jeong J.-H."/>
            <person name="Kim D."/>
            <person name="Kim S."/>
            <person name="Ryu S."/>
            <person name="Song J.Y."/>
            <person name="Lee S.K."/>
        </authorList>
    </citation>
    <scope>NUCLEOTIDE SEQUENCE [LARGE SCALE GENOMIC DNA]</scope>
    <source>
        <tissue evidence="6">Muscle</tissue>
    </source>
</reference>
<dbReference type="AlphaFoldDB" id="A0A4Z2FR26"/>
<evidence type="ECO:0000313" key="6">
    <source>
        <dbReference type="EMBL" id="TNN43431.1"/>
    </source>
</evidence>
<keyword evidence="4" id="KW-0653">Protein transport</keyword>
<dbReference type="InterPro" id="IPR016024">
    <property type="entry name" value="ARM-type_fold"/>
</dbReference>
<evidence type="ECO:0000256" key="3">
    <source>
        <dbReference type="ARBA" id="ARBA00022448"/>
    </source>
</evidence>
<dbReference type="GO" id="GO:0015031">
    <property type="term" value="P:protein transport"/>
    <property type="evidence" value="ECO:0007669"/>
    <property type="project" value="UniProtKB-KW"/>
</dbReference>
<comment type="caution">
    <text evidence="6">The sequence shown here is derived from an EMBL/GenBank/DDBJ whole genome shotgun (WGS) entry which is preliminary data.</text>
</comment>
<evidence type="ECO:0000256" key="5">
    <source>
        <dbReference type="ARBA" id="ARBA00023136"/>
    </source>
</evidence>
<keyword evidence="5" id="KW-0472">Membrane</keyword>
<evidence type="ECO:0000256" key="2">
    <source>
        <dbReference type="ARBA" id="ARBA00006613"/>
    </source>
</evidence>
<organism evidence="6 7">
    <name type="scientific">Liparis tanakae</name>
    <name type="common">Tanaka's snailfish</name>
    <dbReference type="NCBI Taxonomy" id="230148"/>
    <lineage>
        <taxon>Eukaryota</taxon>
        <taxon>Metazoa</taxon>
        <taxon>Chordata</taxon>
        <taxon>Craniata</taxon>
        <taxon>Vertebrata</taxon>
        <taxon>Euteleostomi</taxon>
        <taxon>Actinopterygii</taxon>
        <taxon>Neopterygii</taxon>
        <taxon>Teleostei</taxon>
        <taxon>Neoteleostei</taxon>
        <taxon>Acanthomorphata</taxon>
        <taxon>Eupercaria</taxon>
        <taxon>Perciformes</taxon>
        <taxon>Cottioidei</taxon>
        <taxon>Cottales</taxon>
        <taxon>Liparidae</taxon>
        <taxon>Liparis</taxon>
    </lineage>
</organism>
<sequence>MDAEGLHQRVRRALELSLALVSASNIRSMMKELLLFLSSCPAELRAHATSGIFNAAERRVTRQRGTWRLERTYAPSQRWHIDTMLHVLITQSLVQVACWCIGEYGDLLLRGDCQETEPVQVTEDDALDALETVLQSHMSSPATRGFALTATMKLSTRITDNVE</sequence>
<proteinExistence type="inferred from homology"/>
<gene>
    <name evidence="6" type="primary">Ap1g2</name>
    <name evidence="6" type="ORF">EYF80_046360</name>
</gene>
<dbReference type="SUPFAM" id="SSF48371">
    <property type="entry name" value="ARM repeat"/>
    <property type="match status" value="1"/>
</dbReference>
<dbReference type="GO" id="GO:0012505">
    <property type="term" value="C:endomembrane system"/>
    <property type="evidence" value="ECO:0007669"/>
    <property type="project" value="UniProtKB-SubCell"/>
</dbReference>
<dbReference type="PANTHER" id="PTHR22780">
    <property type="entry name" value="ADAPTIN, ALPHA/GAMMA/EPSILON"/>
    <property type="match status" value="1"/>
</dbReference>
<evidence type="ECO:0000256" key="1">
    <source>
        <dbReference type="ARBA" id="ARBA00004308"/>
    </source>
</evidence>